<evidence type="ECO:0000313" key="2">
    <source>
        <dbReference type="EMBL" id="TDQ37117.1"/>
    </source>
</evidence>
<protein>
    <submittedName>
        <fullName evidence="2">Uncharacterized protein</fullName>
    </submittedName>
</protein>
<name>A0A4V3D4Q3_9GAMM</name>
<reference evidence="2 3" key="1">
    <citation type="submission" date="2019-03" db="EMBL/GenBank/DDBJ databases">
        <title>Genomic Encyclopedia of Type Strains, Phase IV (KMG-IV): sequencing the most valuable type-strain genomes for metagenomic binning, comparative biology and taxonomic classification.</title>
        <authorList>
            <person name="Goeker M."/>
        </authorList>
    </citation>
    <scope>NUCLEOTIDE SEQUENCE [LARGE SCALE GENOMIC DNA]</scope>
    <source>
        <strain evidence="2 3">DSM 28679</strain>
    </source>
</reference>
<accession>A0A4V3D4Q3</accession>
<organism evidence="2 3">
    <name type="scientific">Thiopseudomonas denitrificans</name>
    <dbReference type="NCBI Taxonomy" id="1501432"/>
    <lineage>
        <taxon>Bacteria</taxon>
        <taxon>Pseudomonadati</taxon>
        <taxon>Pseudomonadota</taxon>
        <taxon>Gammaproteobacteria</taxon>
        <taxon>Pseudomonadales</taxon>
        <taxon>Pseudomonadaceae</taxon>
        <taxon>Thiopseudomonas</taxon>
    </lineage>
</organism>
<comment type="caution">
    <text evidence="2">The sequence shown here is derived from an EMBL/GenBank/DDBJ whole genome shotgun (WGS) entry which is preliminary data.</text>
</comment>
<dbReference type="Proteomes" id="UP000294575">
    <property type="component" value="Unassembled WGS sequence"/>
</dbReference>
<dbReference type="AlphaFoldDB" id="A0A4V3D4Q3"/>
<sequence length="213" mass="23375">MQNSHKTFRPPRDSIPLSAIAGPILPTRTRQIRVWRRWEQAFSGLGRRTEPAAACSQRHRTLTPQCKTPYKTSHPHKTLRPPRVSIPLSAIAGPNPPTRTRQIRVWGRCGQAFSGLGRRTEPAAACSQRHRTLAPQCKNTQAATVQNQQIKKNSLRAIPAAPALSAAHSAQNPAGQQRVATSPDVISVPADNPAYVPPRWPPESANCVIHITD</sequence>
<evidence type="ECO:0000256" key="1">
    <source>
        <dbReference type="SAM" id="MobiDB-lite"/>
    </source>
</evidence>
<gene>
    <name evidence="2" type="ORF">DFQ45_109117</name>
</gene>
<feature type="region of interest" description="Disordered" evidence="1">
    <location>
        <begin position="49"/>
        <end position="101"/>
    </location>
</feature>
<proteinExistence type="predicted"/>
<dbReference type="EMBL" id="SNYK01000009">
    <property type="protein sequence ID" value="TDQ37117.1"/>
    <property type="molecule type" value="Genomic_DNA"/>
</dbReference>
<keyword evidence="3" id="KW-1185">Reference proteome</keyword>
<evidence type="ECO:0000313" key="3">
    <source>
        <dbReference type="Proteomes" id="UP000294575"/>
    </source>
</evidence>